<dbReference type="SUPFAM" id="SSF50969">
    <property type="entry name" value="YVTN repeat-like/Quinoprotein amine dehydrogenase"/>
    <property type="match status" value="1"/>
</dbReference>
<evidence type="ECO:0008006" key="3">
    <source>
        <dbReference type="Google" id="ProtNLM"/>
    </source>
</evidence>
<evidence type="ECO:0000313" key="2">
    <source>
        <dbReference type="Proteomes" id="UP000318815"/>
    </source>
</evidence>
<accession>A0A5C6LV87</accession>
<dbReference type="InterPro" id="IPR015943">
    <property type="entry name" value="WD40/YVTN_repeat-like_dom_sf"/>
</dbReference>
<dbReference type="NCBIfam" id="NF041516">
    <property type="entry name" value="PA2928_fam"/>
    <property type="match status" value="1"/>
</dbReference>
<protein>
    <recommendedName>
        <fullName evidence="3">PQQ-binding-like beta-propeller repeat protein</fullName>
    </recommendedName>
</protein>
<dbReference type="EMBL" id="VOHS01000005">
    <property type="protein sequence ID" value="TWW01123.1"/>
    <property type="molecule type" value="Genomic_DNA"/>
</dbReference>
<dbReference type="InterPro" id="IPR011044">
    <property type="entry name" value="Quino_amine_DH_bsu"/>
</dbReference>
<sequence>MHEHSRKTIQSDAVIYTQEGKTVLAAVLKEFNAHAVRKGGGTTSVSGSSSYYACAFDLEKGEKLWSIKLNAKNNLGKNWGDAVLLGQSAKYLFFSRNELYVINKEDGQLVAGNKDLKGIADKLMNESSLFPDFISNYLYDDSLQAVVIKGSDGLAYLLDGNTLQTRPAPGINIVKYFNEKQQLISKTAISNYHRQLVTFTKENGQLYAFMDDNDLALLQKGEAPPYGTKEAPRRSLYTTAASNPVTDLKQMSEDVFLFGGF</sequence>
<proteinExistence type="predicted"/>
<comment type="caution">
    <text evidence="1">The sequence shown here is derived from an EMBL/GenBank/DDBJ whole genome shotgun (WGS) entry which is preliminary data.</text>
</comment>
<dbReference type="InterPro" id="IPR048161">
    <property type="entry name" value="PA2928-like"/>
</dbReference>
<dbReference type="Proteomes" id="UP000318815">
    <property type="component" value="Unassembled WGS sequence"/>
</dbReference>
<keyword evidence="2" id="KW-1185">Reference proteome</keyword>
<gene>
    <name evidence="1" type="ORF">FEF09_06550</name>
</gene>
<dbReference type="AlphaFoldDB" id="A0A5C6LV87"/>
<name>A0A5C6LV87_9BACT</name>
<reference evidence="1 2" key="1">
    <citation type="submission" date="2019-08" db="EMBL/GenBank/DDBJ databases">
        <title>Whole genome sequencing of chitin degrading bacteria Chitinophaga pinensis YS16.</title>
        <authorList>
            <person name="Singh R.P."/>
            <person name="Manchanda G."/>
            <person name="Maurya I.K."/>
            <person name="Joshi N.K."/>
            <person name="Srivastava A.K."/>
        </authorList>
    </citation>
    <scope>NUCLEOTIDE SEQUENCE [LARGE SCALE GENOMIC DNA]</scope>
    <source>
        <strain evidence="1 2">YS-16</strain>
    </source>
</reference>
<dbReference type="Gene3D" id="2.130.10.10">
    <property type="entry name" value="YVTN repeat-like/Quinoprotein amine dehydrogenase"/>
    <property type="match status" value="1"/>
</dbReference>
<dbReference type="OrthoDB" id="626688at2"/>
<evidence type="ECO:0000313" key="1">
    <source>
        <dbReference type="EMBL" id="TWW01123.1"/>
    </source>
</evidence>
<organism evidence="1 2">
    <name type="scientific">Chitinophaga pinensis</name>
    <dbReference type="NCBI Taxonomy" id="79329"/>
    <lineage>
        <taxon>Bacteria</taxon>
        <taxon>Pseudomonadati</taxon>
        <taxon>Bacteroidota</taxon>
        <taxon>Chitinophagia</taxon>
        <taxon>Chitinophagales</taxon>
        <taxon>Chitinophagaceae</taxon>
        <taxon>Chitinophaga</taxon>
    </lineage>
</organism>